<dbReference type="AlphaFoldDB" id="A0A9W9B0R2"/>
<evidence type="ECO:0000259" key="4">
    <source>
        <dbReference type="PROSITE" id="PS51782"/>
    </source>
</evidence>
<dbReference type="InterPro" id="IPR052210">
    <property type="entry name" value="LysM1-like"/>
</dbReference>
<reference evidence="5" key="2">
    <citation type="journal article" date="2023" name="Proc. Natl. Acad. Sci. U.S.A.">
        <title>A global phylogenomic analysis of the shiitake genus Lentinula.</title>
        <authorList>
            <person name="Sierra-Patev S."/>
            <person name="Min B."/>
            <person name="Naranjo-Ortiz M."/>
            <person name="Looney B."/>
            <person name="Konkel Z."/>
            <person name="Slot J.C."/>
            <person name="Sakamoto Y."/>
            <person name="Steenwyk J.L."/>
            <person name="Rokas A."/>
            <person name="Carro J."/>
            <person name="Camarero S."/>
            <person name="Ferreira P."/>
            <person name="Molpeceres G."/>
            <person name="Ruiz-Duenas F.J."/>
            <person name="Serrano A."/>
            <person name="Henrissat B."/>
            <person name="Drula E."/>
            <person name="Hughes K.W."/>
            <person name="Mata J.L."/>
            <person name="Ishikawa N.K."/>
            <person name="Vargas-Isla R."/>
            <person name="Ushijima S."/>
            <person name="Smith C.A."/>
            <person name="Donoghue J."/>
            <person name="Ahrendt S."/>
            <person name="Andreopoulos W."/>
            <person name="He G."/>
            <person name="LaButti K."/>
            <person name="Lipzen A."/>
            <person name="Ng V."/>
            <person name="Riley R."/>
            <person name="Sandor L."/>
            <person name="Barry K."/>
            <person name="Martinez A.T."/>
            <person name="Xiao Y."/>
            <person name="Gibbons J.G."/>
            <person name="Terashima K."/>
            <person name="Grigoriev I.V."/>
            <person name="Hibbett D."/>
        </authorList>
    </citation>
    <scope>NUCLEOTIDE SEQUENCE</scope>
    <source>
        <strain evidence="5">Sp2 HRB7682 ss15</strain>
    </source>
</reference>
<feature type="chain" id="PRO_5040969758" description="LysM domain-containing protein" evidence="3">
    <location>
        <begin position="21"/>
        <end position="148"/>
    </location>
</feature>
<evidence type="ECO:0000256" key="2">
    <source>
        <dbReference type="ARBA" id="ARBA00023026"/>
    </source>
</evidence>
<dbReference type="Proteomes" id="UP001150238">
    <property type="component" value="Unassembled WGS sequence"/>
</dbReference>
<evidence type="ECO:0000256" key="1">
    <source>
        <dbReference type="ARBA" id="ARBA00022669"/>
    </source>
</evidence>
<dbReference type="Gene3D" id="3.10.350.10">
    <property type="entry name" value="LysM domain"/>
    <property type="match status" value="2"/>
</dbReference>
<organism evidence="5 6">
    <name type="scientific">Lentinula lateritia</name>
    <dbReference type="NCBI Taxonomy" id="40482"/>
    <lineage>
        <taxon>Eukaryota</taxon>
        <taxon>Fungi</taxon>
        <taxon>Dikarya</taxon>
        <taxon>Basidiomycota</taxon>
        <taxon>Agaricomycotina</taxon>
        <taxon>Agaricomycetes</taxon>
        <taxon>Agaricomycetidae</taxon>
        <taxon>Agaricales</taxon>
        <taxon>Marasmiineae</taxon>
        <taxon>Omphalotaceae</taxon>
        <taxon>Lentinula</taxon>
    </lineage>
</organism>
<keyword evidence="1" id="KW-0147">Chitin-binding</keyword>
<dbReference type="InterPro" id="IPR036779">
    <property type="entry name" value="LysM_dom_sf"/>
</dbReference>
<sequence length="148" mass="15788">MFALVQLAVWAMAFWTMTHTSLDVFAQNSTCTSNYTVQQGDICQTIAAQFNITISDLEAANPSINSGCTNLANGEVLCIPGAASCPSGVTYVVKDGDVCIDIADMFNITVAALDASNPEIDANCDNLSIGEASGNIRLLWDLFTHWIS</sequence>
<keyword evidence="2" id="KW-0843">Virulence</keyword>
<dbReference type="CDD" id="cd00118">
    <property type="entry name" value="LysM"/>
    <property type="match status" value="2"/>
</dbReference>
<dbReference type="PANTHER" id="PTHR34997:SF1">
    <property type="entry name" value="PEPTIDOGLYCAN-BINDING LYSIN DOMAIN"/>
    <property type="match status" value="1"/>
</dbReference>
<accession>A0A9W9B0R2</accession>
<protein>
    <recommendedName>
        <fullName evidence="4">LysM domain-containing protein</fullName>
    </recommendedName>
</protein>
<keyword evidence="3" id="KW-0732">Signal</keyword>
<dbReference type="GO" id="GO:0008061">
    <property type="term" value="F:chitin binding"/>
    <property type="evidence" value="ECO:0007669"/>
    <property type="project" value="UniProtKB-KW"/>
</dbReference>
<evidence type="ECO:0000313" key="6">
    <source>
        <dbReference type="Proteomes" id="UP001150238"/>
    </source>
</evidence>
<reference evidence="5" key="1">
    <citation type="submission" date="2022-08" db="EMBL/GenBank/DDBJ databases">
        <authorList>
            <consortium name="DOE Joint Genome Institute"/>
            <person name="Min B."/>
            <person name="Riley R."/>
            <person name="Sierra-Patev S."/>
            <person name="Naranjo-Ortiz M."/>
            <person name="Looney B."/>
            <person name="Konkel Z."/>
            <person name="Slot J.C."/>
            <person name="Sakamoto Y."/>
            <person name="Steenwyk J.L."/>
            <person name="Rokas A."/>
            <person name="Carro J."/>
            <person name="Camarero S."/>
            <person name="Ferreira P."/>
            <person name="Molpeceres G."/>
            <person name="Ruiz-Duenas F.J."/>
            <person name="Serrano A."/>
            <person name="Henrissat B."/>
            <person name="Drula E."/>
            <person name="Hughes K.W."/>
            <person name="Mata J.L."/>
            <person name="Ishikawa N.K."/>
            <person name="Vargas-Isla R."/>
            <person name="Ushijima S."/>
            <person name="Smith C.A."/>
            <person name="Ahrendt S."/>
            <person name="Andreopoulos W."/>
            <person name="He G."/>
            <person name="Labutti K."/>
            <person name="Lipzen A."/>
            <person name="Ng V."/>
            <person name="Sandor L."/>
            <person name="Barry K."/>
            <person name="Martinez A.T."/>
            <person name="Xiao Y."/>
            <person name="Gibbons J.G."/>
            <person name="Terashima K."/>
            <person name="Hibbett D.S."/>
            <person name="Grigoriev I.V."/>
        </authorList>
    </citation>
    <scope>NUCLEOTIDE SEQUENCE</scope>
    <source>
        <strain evidence="5">Sp2 HRB7682 ss15</strain>
    </source>
</reference>
<dbReference type="SUPFAM" id="SSF54106">
    <property type="entry name" value="LysM domain"/>
    <property type="match status" value="2"/>
</dbReference>
<gene>
    <name evidence="5" type="ORF">C8J55DRAFT_485134</name>
</gene>
<dbReference type="PROSITE" id="PS51782">
    <property type="entry name" value="LYSM"/>
    <property type="match status" value="2"/>
</dbReference>
<proteinExistence type="predicted"/>
<evidence type="ECO:0000313" key="5">
    <source>
        <dbReference type="EMBL" id="KAJ4493769.1"/>
    </source>
</evidence>
<evidence type="ECO:0000256" key="3">
    <source>
        <dbReference type="SAM" id="SignalP"/>
    </source>
</evidence>
<dbReference type="EMBL" id="JANVFS010000003">
    <property type="protein sequence ID" value="KAJ4493769.1"/>
    <property type="molecule type" value="Genomic_DNA"/>
</dbReference>
<feature type="domain" description="LysM" evidence="4">
    <location>
        <begin position="89"/>
        <end position="135"/>
    </location>
</feature>
<name>A0A9W9B0R2_9AGAR</name>
<dbReference type="Pfam" id="PF01476">
    <property type="entry name" value="LysM"/>
    <property type="match status" value="2"/>
</dbReference>
<feature type="signal peptide" evidence="3">
    <location>
        <begin position="1"/>
        <end position="20"/>
    </location>
</feature>
<feature type="domain" description="LysM" evidence="4">
    <location>
        <begin position="33"/>
        <end position="79"/>
    </location>
</feature>
<comment type="caution">
    <text evidence="5">The sequence shown here is derived from an EMBL/GenBank/DDBJ whole genome shotgun (WGS) entry which is preliminary data.</text>
</comment>
<dbReference type="InterPro" id="IPR018392">
    <property type="entry name" value="LysM"/>
</dbReference>
<dbReference type="SMART" id="SM00257">
    <property type="entry name" value="LysM"/>
    <property type="match status" value="2"/>
</dbReference>
<dbReference type="PANTHER" id="PTHR34997">
    <property type="entry name" value="AM15"/>
    <property type="match status" value="1"/>
</dbReference>